<dbReference type="Proteomes" id="UP000596742">
    <property type="component" value="Unassembled WGS sequence"/>
</dbReference>
<dbReference type="Pfam" id="PF00084">
    <property type="entry name" value="Sushi"/>
    <property type="match status" value="1"/>
</dbReference>
<dbReference type="AlphaFoldDB" id="A0A8B6F4K8"/>
<dbReference type="Gene3D" id="2.10.70.10">
    <property type="entry name" value="Complement Module, domain 1"/>
    <property type="match status" value="1"/>
</dbReference>
<evidence type="ECO:0000313" key="6">
    <source>
        <dbReference type="EMBL" id="VDI44295.1"/>
    </source>
</evidence>
<keyword evidence="4" id="KW-0472">Membrane</keyword>
<evidence type="ECO:0000256" key="2">
    <source>
        <dbReference type="PROSITE-ProRule" id="PRU00302"/>
    </source>
</evidence>
<keyword evidence="4" id="KW-0812">Transmembrane</keyword>
<feature type="compositionally biased region" description="Basic residues" evidence="3">
    <location>
        <begin position="155"/>
        <end position="165"/>
    </location>
</feature>
<dbReference type="InterPro" id="IPR035976">
    <property type="entry name" value="Sushi/SCR/CCP_sf"/>
</dbReference>
<dbReference type="InterPro" id="IPR000436">
    <property type="entry name" value="Sushi_SCR_CCP_dom"/>
</dbReference>
<feature type="domain" description="Sushi" evidence="5">
    <location>
        <begin position="1"/>
        <end position="60"/>
    </location>
</feature>
<dbReference type="OrthoDB" id="6043768at2759"/>
<feature type="transmembrane region" description="Helical" evidence="4">
    <location>
        <begin position="66"/>
        <end position="91"/>
    </location>
</feature>
<feature type="compositionally biased region" description="Basic and acidic residues" evidence="3">
    <location>
        <begin position="119"/>
        <end position="154"/>
    </location>
</feature>
<feature type="disulfide bond" evidence="2">
    <location>
        <begin position="3"/>
        <end position="46"/>
    </location>
</feature>
<evidence type="ECO:0000256" key="1">
    <source>
        <dbReference type="ARBA" id="ARBA00023157"/>
    </source>
</evidence>
<keyword evidence="1 2" id="KW-1015">Disulfide bond</keyword>
<dbReference type="SUPFAM" id="SSF57535">
    <property type="entry name" value="Complement control module/SCR domain"/>
    <property type="match status" value="1"/>
</dbReference>
<keyword evidence="2" id="KW-0768">Sushi</keyword>
<dbReference type="CDD" id="cd00033">
    <property type="entry name" value="CCP"/>
    <property type="match status" value="1"/>
</dbReference>
<feature type="region of interest" description="Disordered" evidence="3">
    <location>
        <begin position="116"/>
        <end position="235"/>
    </location>
</feature>
<accession>A0A8B6F4K8</accession>
<evidence type="ECO:0000256" key="3">
    <source>
        <dbReference type="SAM" id="MobiDB-lite"/>
    </source>
</evidence>
<organism evidence="6 7">
    <name type="scientific">Mytilus galloprovincialis</name>
    <name type="common">Mediterranean mussel</name>
    <dbReference type="NCBI Taxonomy" id="29158"/>
    <lineage>
        <taxon>Eukaryota</taxon>
        <taxon>Metazoa</taxon>
        <taxon>Spiralia</taxon>
        <taxon>Lophotrochozoa</taxon>
        <taxon>Mollusca</taxon>
        <taxon>Bivalvia</taxon>
        <taxon>Autobranchia</taxon>
        <taxon>Pteriomorphia</taxon>
        <taxon>Mytilida</taxon>
        <taxon>Mytiloidea</taxon>
        <taxon>Mytilidae</taxon>
        <taxon>Mytilinae</taxon>
        <taxon>Mytilus</taxon>
    </lineage>
</organism>
<keyword evidence="4" id="KW-1133">Transmembrane helix</keyword>
<protein>
    <recommendedName>
        <fullName evidence="5">Sushi domain-containing protein</fullName>
    </recommendedName>
</protein>
<comment type="caution">
    <text evidence="2">Lacks conserved residue(s) required for the propagation of feature annotation.</text>
</comment>
<comment type="caution">
    <text evidence="6">The sequence shown here is derived from an EMBL/GenBank/DDBJ whole genome shotgun (WGS) entry which is preliminary data.</text>
</comment>
<name>A0A8B6F4K8_MYTGA</name>
<keyword evidence="7" id="KW-1185">Reference proteome</keyword>
<feature type="compositionally biased region" description="Basic residues" evidence="3">
    <location>
        <begin position="184"/>
        <end position="212"/>
    </location>
</feature>
<evidence type="ECO:0000313" key="7">
    <source>
        <dbReference type="Proteomes" id="UP000596742"/>
    </source>
</evidence>
<gene>
    <name evidence="6" type="ORF">MGAL_10B011501</name>
</gene>
<reference evidence="6" key="1">
    <citation type="submission" date="2018-11" db="EMBL/GenBank/DDBJ databases">
        <authorList>
            <person name="Alioto T."/>
            <person name="Alioto T."/>
        </authorList>
    </citation>
    <scope>NUCLEOTIDE SEQUENCE</scope>
</reference>
<evidence type="ECO:0000256" key="4">
    <source>
        <dbReference type="SAM" id="Phobius"/>
    </source>
</evidence>
<feature type="compositionally biased region" description="Basic and acidic residues" evidence="3">
    <location>
        <begin position="166"/>
        <end position="182"/>
    </location>
</feature>
<dbReference type="PROSITE" id="PS50923">
    <property type="entry name" value="SUSHI"/>
    <property type="match status" value="1"/>
</dbReference>
<evidence type="ECO:0000259" key="5">
    <source>
        <dbReference type="PROSITE" id="PS50923"/>
    </source>
</evidence>
<dbReference type="SMART" id="SM00032">
    <property type="entry name" value="CCP"/>
    <property type="match status" value="1"/>
</dbReference>
<dbReference type="InterPro" id="IPR026247">
    <property type="entry name" value="ECSCR"/>
</dbReference>
<dbReference type="Pfam" id="PF15820">
    <property type="entry name" value="ECSCR"/>
    <property type="match status" value="1"/>
</dbReference>
<dbReference type="EMBL" id="UYJE01006243">
    <property type="protein sequence ID" value="VDI44295.1"/>
    <property type="molecule type" value="Genomic_DNA"/>
</dbReference>
<proteinExistence type="predicted"/>
<sequence>MACTTVPESISNGYYVPVKSSYSAGEQVFYVCSQNYVMSGSPTVTCTSGAWVGEYPSCSLSFLSNAYFYIIGAVVLILFIVVLAILCVFCCRYSCRKNRVQDDDDVESQSGCCRCCRSNSRDTSSDTKENSAKRKTGKDKEDKNNKGKDKNDKNNKRKDKQVKNNKGKDKQVKNNKNDDLSIKNKSKKTLTKAKGLNVKKKTVNIRKKQPKKNKNDNFVNKNKENDMSNNKQDSTLSVGKVAVDVNAWKPFSKPVRKINTSTK</sequence>